<evidence type="ECO:0000256" key="2">
    <source>
        <dbReference type="ARBA" id="ARBA00022679"/>
    </source>
</evidence>
<organism evidence="3">
    <name type="scientific">marine metagenome</name>
    <dbReference type="NCBI Taxonomy" id="408172"/>
    <lineage>
        <taxon>unclassified sequences</taxon>
        <taxon>metagenomes</taxon>
        <taxon>ecological metagenomes</taxon>
    </lineage>
</organism>
<protein>
    <recommendedName>
        <fullName evidence="4">Isoprenyl transferase</fullName>
    </recommendedName>
</protein>
<dbReference type="HAMAP" id="MF_01139">
    <property type="entry name" value="ISPT"/>
    <property type="match status" value="1"/>
</dbReference>
<reference evidence="3" key="1">
    <citation type="submission" date="2018-05" db="EMBL/GenBank/DDBJ databases">
        <authorList>
            <person name="Lanie J.A."/>
            <person name="Ng W.-L."/>
            <person name="Kazmierczak K.M."/>
            <person name="Andrzejewski T.M."/>
            <person name="Davidsen T.M."/>
            <person name="Wayne K.J."/>
            <person name="Tettelin H."/>
            <person name="Glass J.I."/>
            <person name="Rusch D."/>
            <person name="Podicherti R."/>
            <person name="Tsui H.-C.T."/>
            <person name="Winkler M.E."/>
        </authorList>
    </citation>
    <scope>NUCLEOTIDE SEQUENCE</scope>
</reference>
<name>A0A381NBQ5_9ZZZZ</name>
<dbReference type="NCBIfam" id="TIGR00055">
    <property type="entry name" value="uppS"/>
    <property type="match status" value="1"/>
</dbReference>
<sequence length="247" mass="28224">MASESLDKIRLSGDVPNHVAIIMDGNGRWAKQKGFPRQVGHREGMKSVRETIEGAAEAGINILTLFAFSTENWNRPQKEVASLISLLRYYARKERDSLKHQGVEVHVLGEIERFDDQTREAVDLIVKGTKGGQSLRLNLMISYGGREEILRSVRILAEQVDQGELTVDDIDEDALRKTLFTVNLPDPDLLIRTSGEYRISNFMLWQIAYTELHITPVLWPDFSREHLFEAVLDYQRRDRRFGLVGTS</sequence>
<dbReference type="FunFam" id="3.40.1180.10:FF:000001">
    <property type="entry name" value="(2E,6E)-farnesyl-diphosphate-specific ditrans,polycis-undecaprenyl-diphosphate synthase"/>
    <property type="match status" value="1"/>
</dbReference>
<dbReference type="SUPFAM" id="SSF64005">
    <property type="entry name" value="Undecaprenyl diphosphate synthase"/>
    <property type="match status" value="1"/>
</dbReference>
<dbReference type="PANTHER" id="PTHR10291">
    <property type="entry name" value="DEHYDRODOLICHYL DIPHOSPHATE SYNTHASE FAMILY MEMBER"/>
    <property type="match status" value="1"/>
</dbReference>
<evidence type="ECO:0000256" key="1">
    <source>
        <dbReference type="ARBA" id="ARBA00001946"/>
    </source>
</evidence>
<gene>
    <name evidence="3" type="ORF">METZ01_LOCUS4348</name>
</gene>
<evidence type="ECO:0000313" key="3">
    <source>
        <dbReference type="EMBL" id="SUZ51494.1"/>
    </source>
</evidence>
<keyword evidence="2" id="KW-0808">Transferase</keyword>
<comment type="cofactor">
    <cofactor evidence="1">
        <name>Mg(2+)</name>
        <dbReference type="ChEBI" id="CHEBI:18420"/>
    </cofactor>
</comment>
<dbReference type="PANTHER" id="PTHR10291:SF0">
    <property type="entry name" value="DEHYDRODOLICHYL DIPHOSPHATE SYNTHASE 2"/>
    <property type="match status" value="1"/>
</dbReference>
<dbReference type="EMBL" id="UINC01000222">
    <property type="protein sequence ID" value="SUZ51494.1"/>
    <property type="molecule type" value="Genomic_DNA"/>
</dbReference>
<dbReference type="InterPro" id="IPR018520">
    <property type="entry name" value="UPP_synth-like_CS"/>
</dbReference>
<dbReference type="Gene3D" id="3.40.1180.10">
    <property type="entry name" value="Decaprenyl diphosphate synthase-like"/>
    <property type="match status" value="1"/>
</dbReference>
<evidence type="ECO:0008006" key="4">
    <source>
        <dbReference type="Google" id="ProtNLM"/>
    </source>
</evidence>
<dbReference type="Pfam" id="PF01255">
    <property type="entry name" value="Prenyltransf"/>
    <property type="match status" value="1"/>
</dbReference>
<proteinExistence type="inferred from homology"/>
<dbReference type="AlphaFoldDB" id="A0A381NBQ5"/>
<dbReference type="CDD" id="cd00475">
    <property type="entry name" value="Cis_IPPS"/>
    <property type="match status" value="1"/>
</dbReference>
<dbReference type="GO" id="GO:0045547">
    <property type="term" value="F:ditrans,polycis-polyprenyl diphosphate synthase [(2E,6E)-farnesyl diphosphate specific] activity"/>
    <property type="evidence" value="ECO:0007669"/>
    <property type="project" value="TreeGrafter"/>
</dbReference>
<dbReference type="InterPro" id="IPR001441">
    <property type="entry name" value="UPP_synth-like"/>
</dbReference>
<dbReference type="InterPro" id="IPR036424">
    <property type="entry name" value="UPP_synth-like_sf"/>
</dbReference>
<dbReference type="PROSITE" id="PS01066">
    <property type="entry name" value="UPP_SYNTHASE"/>
    <property type="match status" value="1"/>
</dbReference>
<accession>A0A381NBQ5</accession>
<dbReference type="GO" id="GO:0016094">
    <property type="term" value="P:polyprenol biosynthetic process"/>
    <property type="evidence" value="ECO:0007669"/>
    <property type="project" value="TreeGrafter"/>
</dbReference>
<dbReference type="NCBIfam" id="NF011405">
    <property type="entry name" value="PRK14830.1"/>
    <property type="match status" value="1"/>
</dbReference>